<comment type="caution">
    <text evidence="1">The sequence shown here is derived from an EMBL/GenBank/DDBJ whole genome shotgun (WGS) entry which is preliminary data.</text>
</comment>
<name>A0A7J9MYS9_GOSSC</name>
<dbReference type="Proteomes" id="UP000593576">
    <property type="component" value="Unassembled WGS sequence"/>
</dbReference>
<evidence type="ECO:0000313" key="1">
    <source>
        <dbReference type="EMBL" id="MBA0876044.1"/>
    </source>
</evidence>
<sequence>MILGCFYPLMELWPESLVMLQQEVWLVIGMEIGLWDLTDS</sequence>
<protein>
    <submittedName>
        <fullName evidence="1">Uncharacterized protein</fullName>
    </submittedName>
</protein>
<reference evidence="1 2" key="1">
    <citation type="journal article" date="2019" name="Genome Biol. Evol.">
        <title>Insights into the evolution of the New World diploid cottons (Gossypium, subgenus Houzingenia) based on genome sequencing.</title>
        <authorList>
            <person name="Grover C.E."/>
            <person name="Arick M.A. 2nd"/>
            <person name="Thrash A."/>
            <person name="Conover J.L."/>
            <person name="Sanders W.S."/>
            <person name="Peterson D.G."/>
            <person name="Frelichowski J.E."/>
            <person name="Scheffler J.A."/>
            <person name="Scheffler B.E."/>
            <person name="Wendel J.F."/>
        </authorList>
    </citation>
    <scope>NUCLEOTIDE SEQUENCE [LARGE SCALE GENOMIC DNA]</scope>
    <source>
        <strain evidence="1">1</strain>
        <tissue evidence="1">Leaf</tissue>
    </source>
</reference>
<keyword evidence="2" id="KW-1185">Reference proteome</keyword>
<gene>
    <name evidence="1" type="ORF">Goshw_011081</name>
</gene>
<accession>A0A7J9MYS9</accession>
<dbReference type="AlphaFoldDB" id="A0A7J9MYS9"/>
<organism evidence="1 2">
    <name type="scientific">Gossypium schwendimanii</name>
    <name type="common">Cotton</name>
    <dbReference type="NCBI Taxonomy" id="34291"/>
    <lineage>
        <taxon>Eukaryota</taxon>
        <taxon>Viridiplantae</taxon>
        <taxon>Streptophyta</taxon>
        <taxon>Embryophyta</taxon>
        <taxon>Tracheophyta</taxon>
        <taxon>Spermatophyta</taxon>
        <taxon>Magnoliopsida</taxon>
        <taxon>eudicotyledons</taxon>
        <taxon>Gunneridae</taxon>
        <taxon>Pentapetalae</taxon>
        <taxon>rosids</taxon>
        <taxon>malvids</taxon>
        <taxon>Malvales</taxon>
        <taxon>Malvaceae</taxon>
        <taxon>Malvoideae</taxon>
        <taxon>Gossypium</taxon>
    </lineage>
</organism>
<dbReference type="EMBL" id="JABFAF010263543">
    <property type="protein sequence ID" value="MBA0876044.1"/>
    <property type="molecule type" value="Genomic_DNA"/>
</dbReference>
<proteinExistence type="predicted"/>
<evidence type="ECO:0000313" key="2">
    <source>
        <dbReference type="Proteomes" id="UP000593576"/>
    </source>
</evidence>